<feature type="region of interest" description="Disordered" evidence="2">
    <location>
        <begin position="1"/>
        <end position="71"/>
    </location>
</feature>
<evidence type="ECO:0000313" key="4">
    <source>
        <dbReference type="Proteomes" id="UP001530377"/>
    </source>
</evidence>
<keyword evidence="1" id="KW-0175">Coiled coil</keyword>
<evidence type="ECO:0000256" key="1">
    <source>
        <dbReference type="SAM" id="Coils"/>
    </source>
</evidence>
<feature type="coiled-coil region" evidence="1">
    <location>
        <begin position="1604"/>
        <end position="1631"/>
    </location>
</feature>
<feature type="region of interest" description="Disordered" evidence="2">
    <location>
        <begin position="1038"/>
        <end position="1074"/>
    </location>
</feature>
<evidence type="ECO:0000256" key="2">
    <source>
        <dbReference type="SAM" id="MobiDB-lite"/>
    </source>
</evidence>
<feature type="region of interest" description="Disordered" evidence="2">
    <location>
        <begin position="1442"/>
        <end position="1465"/>
    </location>
</feature>
<reference evidence="3 4" key="1">
    <citation type="submission" date="2024-10" db="EMBL/GenBank/DDBJ databases">
        <title>Updated reference genomes for cyclostephanoid diatoms.</title>
        <authorList>
            <person name="Roberts W.R."/>
            <person name="Alverson A.J."/>
        </authorList>
    </citation>
    <scope>NUCLEOTIDE SEQUENCE [LARGE SCALE GENOMIC DNA]</scope>
    <source>
        <strain evidence="3 4">AJA228-03</strain>
    </source>
</reference>
<gene>
    <name evidence="3" type="ORF">ACHAXA_000583</name>
</gene>
<dbReference type="Proteomes" id="UP001530377">
    <property type="component" value="Unassembled WGS sequence"/>
</dbReference>
<feature type="region of interest" description="Disordered" evidence="2">
    <location>
        <begin position="997"/>
        <end position="1019"/>
    </location>
</feature>
<protein>
    <submittedName>
        <fullName evidence="3">Uncharacterized protein</fullName>
    </submittedName>
</protein>
<organism evidence="3 4">
    <name type="scientific">Cyclostephanos tholiformis</name>
    <dbReference type="NCBI Taxonomy" id="382380"/>
    <lineage>
        <taxon>Eukaryota</taxon>
        <taxon>Sar</taxon>
        <taxon>Stramenopiles</taxon>
        <taxon>Ochrophyta</taxon>
        <taxon>Bacillariophyta</taxon>
        <taxon>Coscinodiscophyceae</taxon>
        <taxon>Thalassiosirophycidae</taxon>
        <taxon>Stephanodiscales</taxon>
        <taxon>Stephanodiscaceae</taxon>
        <taxon>Cyclostephanos</taxon>
    </lineage>
</organism>
<feature type="region of interest" description="Disordered" evidence="2">
    <location>
        <begin position="98"/>
        <end position="147"/>
    </location>
</feature>
<comment type="caution">
    <text evidence="3">The sequence shown here is derived from an EMBL/GenBank/DDBJ whole genome shotgun (WGS) entry which is preliminary data.</text>
</comment>
<dbReference type="EMBL" id="JALLPB020000254">
    <property type="protein sequence ID" value="KAL3811545.1"/>
    <property type="molecule type" value="Genomic_DNA"/>
</dbReference>
<evidence type="ECO:0000313" key="3">
    <source>
        <dbReference type="EMBL" id="KAL3811545.1"/>
    </source>
</evidence>
<feature type="compositionally biased region" description="Basic and acidic residues" evidence="2">
    <location>
        <begin position="110"/>
        <end position="122"/>
    </location>
</feature>
<keyword evidence="4" id="KW-1185">Reference proteome</keyword>
<feature type="region of interest" description="Disordered" evidence="2">
    <location>
        <begin position="789"/>
        <end position="808"/>
    </location>
</feature>
<proteinExistence type="predicted"/>
<name>A0ABD3RTT2_9STRA</name>
<accession>A0ABD3RTT2</accession>
<sequence>MDHAEATESEGEVRQNVVGDDPRLRGNGTNSTLEFIPDGEDEASNENRLAFGQDGGHVSMEGARIKEGDGHGSMEVAGAIIESFGIAASSDGGTSGAIGEGVGSLYRPNGAEESRREEHPSSRDTNAAINGMDPEKTPNSAPQANGKPAISCEAIRADEVSGTNYLTPQLLLDDLGMYSAEQSSFEHVHEMLVDDEDDDDILSDKASSADILSDSDVFQSGQRSADRAPLENAYGPFIHPTDTCLADARERLHVALEQTRLLGASFTEQAYERYRCLLKPVHESLEAIIEPILIDPHQALVSLREDTVSIKGEKDKEKKQALQAGVGLEELAYFGEGLHLVVLPDDEVDETEINVTQYRDRGPTNPETGEHVEEISAAAASATEQVFDRIRRIRAIRMGVDIRELGIQQVDTTQLTRNLAQDHRTSDNFFSPSFASAAFASPSLSVNSGTGDAYQISSKGSLQHLLTLAPDAEGARPDGNLTAVQSALIARGVGMHEMKRDPRINPLRQRMVQPDYFSPTPSYKFLPPLLGPHQIYRLQAAGVRRVRPRIRSGTGESIKSVIKGICSSLGGRRAETPSKHLRDYGWRMGDSTVRGKCGSSGGIKRGLYDERTALEFDLLWRIHGEMLESQRIEGALPASNTVESHAVTEITDPGCESLRSTSNDDDFDPLLAFSVMNAVGLVRRKDDNSKHQQRASGRNNEHAYAQTLGLDNLASLTSVKAFFRNISSSSDGKNRHLSDNGDMVDEANTMISDTSDKHNANNIDGIHVIRGGGGQDEATSIESITISEESGKMKESGVSKTTTSKTDVPVSDPSLAGYAGFGSMYNAVSQVPLGEKQSQNIISSQQLWQHQLGVPPDLYHTASLSHQLTDPHTQSDLSDFYLRNSLVGNSDWAALQTNNAATRAEYLAQHPQLATSLGIFPGQMNLTFLEQEFAKTMLLHDHQNAAAARAHGAATAAASARYQATLSSFNHQNPFGFQDRSNEIQFISSLPKSYATMEQKGKDSKQLHRKRSRSLSEQVVVSNKVMKRTETSIIVADAKRPASAPPSPLNFGDSKSAALTPPSPRKFEPNNHLPKGSSKMIDSHDVASIPELNFALPAPPVGMDKDIADLIAHGKFHDAHSRSQSESHESVLLVDFLLSLGAAIPIPKDLIAVPLVKKLGSSNFQLRLHGFAGSSSSATASREVIAAIISIWLWTEYKNYFNQTIVASENSDADLCYKWLINLAVDMSLTALANFIDSHSTGKSNGQITILPNEQVAAIASKSLANQVYLDYCADASFPILDDLVKLLDTLRTDALRTKTQERVLLAALVSRCGNMTEAFSNAYVSSIVRAGLALGHENVCEMVQDEVCRASTLLPYDYFHDNFGVWEEPCRPITGYHAAIGGDELKRQAHARSLIQKSMMRLQNRLGLKGGISDGGPYFPIVSPVKISAPLSQAAIPPLVKTPSGSLKRRGSYDNLGTPGPGEQDLTFNPDHRVDPMLWDPNDVGNLPYGEHEFGGKPIGIFAVGKKMSLPGDEDPEYHTASLAGSYPSTQELEWEDVANMFFHGGSTRSIDINYDFDSHDQLGKKKIFAPFVRAFDFSTINQEGETGVDISSDEEVCDEAILQRHQKGLDEMKLKIDAALESRKQLSQQRGRKR</sequence>